<dbReference type="InterPro" id="IPR001338">
    <property type="entry name" value="Class_I_Hydrophobin"/>
</dbReference>
<name>A0A1Y2J571_TRAC3</name>
<keyword evidence="6" id="KW-0732">Signal</keyword>
<keyword evidence="8" id="KW-1185">Reference proteome</keyword>
<comment type="similarity">
    <text evidence="2 6">Belongs to the fungal hydrophobin family.</text>
</comment>
<dbReference type="GO" id="GO:0009277">
    <property type="term" value="C:fungal-type cell wall"/>
    <property type="evidence" value="ECO:0007669"/>
    <property type="project" value="InterPro"/>
</dbReference>
<feature type="chain" id="PRO_5013988650" description="Hydrophobin" evidence="6">
    <location>
        <begin position="23"/>
        <end position="99"/>
    </location>
</feature>
<evidence type="ECO:0000256" key="1">
    <source>
        <dbReference type="ARBA" id="ARBA00004191"/>
    </source>
</evidence>
<dbReference type="GO" id="GO:0005199">
    <property type="term" value="F:structural constituent of cell wall"/>
    <property type="evidence" value="ECO:0007669"/>
    <property type="project" value="InterPro"/>
</dbReference>
<organism evidence="7 8">
    <name type="scientific">Trametes coccinea (strain BRFM310)</name>
    <name type="common">Pycnoporus coccineus</name>
    <dbReference type="NCBI Taxonomy" id="1353009"/>
    <lineage>
        <taxon>Eukaryota</taxon>
        <taxon>Fungi</taxon>
        <taxon>Dikarya</taxon>
        <taxon>Basidiomycota</taxon>
        <taxon>Agaricomycotina</taxon>
        <taxon>Agaricomycetes</taxon>
        <taxon>Polyporales</taxon>
        <taxon>Polyporaceae</taxon>
        <taxon>Trametes</taxon>
    </lineage>
</organism>
<comment type="subcellular location">
    <subcellularLocation>
        <location evidence="1 6">Secreted</location>
        <location evidence="1 6">Cell wall</location>
    </subcellularLocation>
</comment>
<dbReference type="OrthoDB" id="4225815at2759"/>
<evidence type="ECO:0000256" key="4">
    <source>
        <dbReference type="ARBA" id="ARBA00022525"/>
    </source>
</evidence>
<dbReference type="EMBL" id="KZ084087">
    <property type="protein sequence ID" value="OSD08043.1"/>
    <property type="molecule type" value="Genomic_DNA"/>
</dbReference>
<evidence type="ECO:0000256" key="5">
    <source>
        <dbReference type="ARBA" id="ARBA00023157"/>
    </source>
</evidence>
<dbReference type="AlphaFoldDB" id="A0A1Y2J571"/>
<evidence type="ECO:0000256" key="3">
    <source>
        <dbReference type="ARBA" id="ARBA00022512"/>
    </source>
</evidence>
<dbReference type="CDD" id="cd23507">
    <property type="entry name" value="hydrophobin_I"/>
    <property type="match status" value="1"/>
</dbReference>
<accession>A0A1Y2J571</accession>
<dbReference type="STRING" id="1353009.A0A1Y2J571"/>
<feature type="signal peptide" evidence="6">
    <location>
        <begin position="1"/>
        <end position="22"/>
    </location>
</feature>
<evidence type="ECO:0000313" key="8">
    <source>
        <dbReference type="Proteomes" id="UP000193067"/>
    </source>
</evidence>
<dbReference type="Proteomes" id="UP000193067">
    <property type="component" value="Unassembled WGS sequence"/>
</dbReference>
<protein>
    <recommendedName>
        <fullName evidence="6">Hydrophobin</fullName>
    </recommendedName>
</protein>
<evidence type="ECO:0000313" key="7">
    <source>
        <dbReference type="EMBL" id="OSD08043.1"/>
    </source>
</evidence>
<proteinExistence type="inferred from homology"/>
<keyword evidence="4 6" id="KW-0964">Secreted</keyword>
<evidence type="ECO:0000256" key="2">
    <source>
        <dbReference type="ARBA" id="ARBA00010446"/>
    </source>
</evidence>
<reference evidence="7 8" key="1">
    <citation type="journal article" date="2015" name="Biotechnol. Biofuels">
        <title>Enhanced degradation of softwood versus hardwood by the white-rot fungus Pycnoporus coccineus.</title>
        <authorList>
            <person name="Couturier M."/>
            <person name="Navarro D."/>
            <person name="Chevret D."/>
            <person name="Henrissat B."/>
            <person name="Piumi F."/>
            <person name="Ruiz-Duenas F.J."/>
            <person name="Martinez A.T."/>
            <person name="Grigoriev I.V."/>
            <person name="Riley R."/>
            <person name="Lipzen A."/>
            <person name="Berrin J.G."/>
            <person name="Master E.R."/>
            <person name="Rosso M.N."/>
        </authorList>
    </citation>
    <scope>NUCLEOTIDE SEQUENCE [LARGE SCALE GENOMIC DNA]</scope>
    <source>
        <strain evidence="7 8">BRFM310</strain>
    </source>
</reference>
<sequence>MVARIAASFVALVAASIVGATAVPRGDGSACNTGPIQCCEQLEKSNDPLSILSGLIGINCTPISVIGGGVGADCQQAPVCCQNNNVGGLISLGCVPVIL</sequence>
<keyword evidence="5 6" id="KW-1015">Disulfide bond</keyword>
<gene>
    <name evidence="7" type="ORF">PYCCODRAFT_1463290</name>
</gene>
<keyword evidence="3 6" id="KW-0134">Cell wall</keyword>
<dbReference type="Pfam" id="PF01185">
    <property type="entry name" value="Hydrophobin"/>
    <property type="match status" value="1"/>
</dbReference>
<dbReference type="SMART" id="SM00075">
    <property type="entry name" value="HYDRO"/>
    <property type="match status" value="1"/>
</dbReference>
<evidence type="ECO:0000256" key="6">
    <source>
        <dbReference type="RuleBase" id="RU365009"/>
    </source>
</evidence>